<dbReference type="GO" id="GO:0044550">
    <property type="term" value="P:secondary metabolite biosynthetic process"/>
    <property type="evidence" value="ECO:0007669"/>
    <property type="project" value="TreeGrafter"/>
</dbReference>
<dbReference type="InterPro" id="IPR016039">
    <property type="entry name" value="Thiolase-like"/>
</dbReference>
<dbReference type="SUPFAM" id="SSF53901">
    <property type="entry name" value="Thiolase-like"/>
    <property type="match status" value="1"/>
</dbReference>
<evidence type="ECO:0000313" key="2">
    <source>
        <dbReference type="Proteomes" id="UP000198427"/>
    </source>
</evidence>
<gene>
    <name evidence="1" type="ORF">SAMN06265364_12130</name>
</gene>
<name>A0AA94LL56_9BACT</name>
<dbReference type="GO" id="GO:0016746">
    <property type="term" value="F:acyltransferase activity"/>
    <property type="evidence" value="ECO:0007669"/>
    <property type="project" value="UniProtKB-KW"/>
</dbReference>
<reference evidence="1 2" key="1">
    <citation type="submission" date="2017-06" db="EMBL/GenBank/DDBJ databases">
        <authorList>
            <person name="Varghese N."/>
            <person name="Submissions S."/>
        </authorList>
    </citation>
    <scope>NUCLEOTIDE SEQUENCE [LARGE SCALE GENOMIC DNA]</scope>
    <source>
        <strain evidence="1 2">DSM 26989</strain>
    </source>
</reference>
<dbReference type="Gene3D" id="3.40.47.10">
    <property type="match status" value="1"/>
</dbReference>
<sequence length="248" mass="27238">MEKAAYINSVSAYLPNSPIANEDMEDYIGKIGGNPSRVRSIVLRQNGIKTRYYGLDKNQSLTHSNAELAKEAVCRLFENGSIPDDLTLLACGTSTPDQLLPSHASMVHGELANYPMEIFSSAGVCLTSLQALKICYSNILAGLHQKAVCVASELTSPALVSKFYDPEYEATHDNPDKDPCMAFEKDFMRFMLSDGAGAVLVQDYPEGVCPLKIEWVDMTSYANELPTCMFMASELQKRTTQKLEGVLS</sequence>
<dbReference type="PANTHER" id="PTHR34069:SF2">
    <property type="entry name" value="BETA-KETOACYL-[ACYL-CARRIER-PROTEIN] SYNTHASE III"/>
    <property type="match status" value="1"/>
</dbReference>
<dbReference type="EMBL" id="FZNZ01000021">
    <property type="protein sequence ID" value="SNR94084.1"/>
    <property type="molecule type" value="Genomic_DNA"/>
</dbReference>
<evidence type="ECO:0000313" key="1">
    <source>
        <dbReference type="EMBL" id="SNR94084.1"/>
    </source>
</evidence>
<protein>
    <submittedName>
        <fullName evidence="1">3-oxoacyl-[acyl-carrier-protein] synthase-3</fullName>
    </submittedName>
</protein>
<accession>A0AA94LL56</accession>
<proteinExistence type="predicted"/>
<organism evidence="1 2">
    <name type="scientific">Prevotella jejuni</name>
    <dbReference type="NCBI Taxonomy" id="1177574"/>
    <lineage>
        <taxon>Bacteria</taxon>
        <taxon>Pseudomonadati</taxon>
        <taxon>Bacteroidota</taxon>
        <taxon>Bacteroidia</taxon>
        <taxon>Bacteroidales</taxon>
        <taxon>Prevotellaceae</taxon>
        <taxon>Prevotella</taxon>
    </lineage>
</organism>
<comment type="caution">
    <text evidence="1">The sequence shown here is derived from an EMBL/GenBank/DDBJ whole genome shotgun (WGS) entry which is preliminary data.</text>
</comment>
<dbReference type="Proteomes" id="UP000198427">
    <property type="component" value="Unassembled WGS sequence"/>
</dbReference>
<dbReference type="AlphaFoldDB" id="A0AA94LL56"/>
<dbReference type="PANTHER" id="PTHR34069">
    <property type="entry name" value="3-OXOACYL-[ACYL-CARRIER-PROTEIN] SYNTHASE 3"/>
    <property type="match status" value="1"/>
</dbReference>
<keyword evidence="2" id="KW-1185">Reference proteome</keyword>
<dbReference type="CDD" id="cd00827">
    <property type="entry name" value="init_cond_enzymes"/>
    <property type="match status" value="1"/>
</dbReference>